<gene>
    <name evidence="2" type="ORF">DES47_1011023</name>
</gene>
<dbReference type="AlphaFoldDB" id="A0A4R6QUL6"/>
<dbReference type="InParanoid" id="A0A4R6QUL6"/>
<evidence type="ECO:0000313" key="3">
    <source>
        <dbReference type="Proteomes" id="UP000295361"/>
    </source>
</evidence>
<evidence type="ECO:0000313" key="2">
    <source>
        <dbReference type="EMBL" id="TDP74953.1"/>
    </source>
</evidence>
<dbReference type="OrthoDB" id="9152588at2"/>
<evidence type="ECO:0008006" key="4">
    <source>
        <dbReference type="Google" id="ProtNLM"/>
    </source>
</evidence>
<evidence type="ECO:0000256" key="1">
    <source>
        <dbReference type="SAM" id="Phobius"/>
    </source>
</evidence>
<dbReference type="Proteomes" id="UP000295361">
    <property type="component" value="Unassembled WGS sequence"/>
</dbReference>
<accession>A0A4R6QUL6</accession>
<organism evidence="2 3">
    <name type="scientific">Roseateles toxinivorans</name>
    <dbReference type="NCBI Taxonomy" id="270368"/>
    <lineage>
        <taxon>Bacteria</taxon>
        <taxon>Pseudomonadati</taxon>
        <taxon>Pseudomonadota</taxon>
        <taxon>Betaproteobacteria</taxon>
        <taxon>Burkholderiales</taxon>
        <taxon>Sphaerotilaceae</taxon>
        <taxon>Roseateles</taxon>
    </lineage>
</organism>
<reference evidence="2 3" key="1">
    <citation type="submission" date="2019-03" db="EMBL/GenBank/DDBJ databases">
        <title>Genomic Encyclopedia of Type Strains, Phase IV (KMG-IV): sequencing the most valuable type-strain genomes for metagenomic binning, comparative biology and taxonomic classification.</title>
        <authorList>
            <person name="Goeker M."/>
        </authorList>
    </citation>
    <scope>NUCLEOTIDE SEQUENCE [LARGE SCALE GENOMIC DNA]</scope>
    <source>
        <strain evidence="2 3">DSM 16998</strain>
    </source>
</reference>
<keyword evidence="1" id="KW-1133">Transmembrane helix</keyword>
<dbReference type="RefSeq" id="WP_133699539.1">
    <property type="nucleotide sequence ID" value="NZ_SNXS01000001.1"/>
</dbReference>
<keyword evidence="1" id="KW-0812">Transmembrane</keyword>
<keyword evidence="1" id="KW-0472">Membrane</keyword>
<dbReference type="EMBL" id="SNXS01000001">
    <property type="protein sequence ID" value="TDP74953.1"/>
    <property type="molecule type" value="Genomic_DNA"/>
</dbReference>
<dbReference type="InterPro" id="IPR012902">
    <property type="entry name" value="N_methyl_site"/>
</dbReference>
<sequence length="388" mass="40581">MRRTPTSMAQAGISLIEALVALAVMAFGLLGVVGLQATMRQNVDVSKQRSEAVRLAQESIETARGFSVLVAPEPEEGATALRSYATLAERDSPNTGYTTNTEYTVTRTVTATAEPRLTSLLVEVSWTDRLGDRQKVHLNTAIAGISPETAGSLGLTPVNGKPMRQPLGRHAAIPAAAVDASDKRSSTFAPAAGVAWVFNNASGMITAICVPTLVCTPANALLLSGFVVYAAAPTPAEAETPTATAIGVDLQVVTTAPTAANVACYSQAYSNFIAYFCALPVEPTSTPPLAWSGRLELISSVALPIATTVTEVSAAKYRVCRYTPTASDTPPNGNIGHPLNYSLVDGPLTQQNFLVIRAGDGATALSCPADDTGTPYINGNTWQHQPHL</sequence>
<dbReference type="PROSITE" id="PS00409">
    <property type="entry name" value="PROKAR_NTER_METHYL"/>
    <property type="match status" value="1"/>
</dbReference>
<protein>
    <recommendedName>
        <fullName evidence="4">Type IV pilus assembly protein PilV</fullName>
    </recommendedName>
</protein>
<proteinExistence type="predicted"/>
<keyword evidence="3" id="KW-1185">Reference proteome</keyword>
<feature type="transmembrane region" description="Helical" evidence="1">
    <location>
        <begin position="12"/>
        <end position="35"/>
    </location>
</feature>
<comment type="caution">
    <text evidence="2">The sequence shown here is derived from an EMBL/GenBank/DDBJ whole genome shotgun (WGS) entry which is preliminary data.</text>
</comment>
<name>A0A4R6QUL6_9BURK</name>